<comment type="similarity">
    <text evidence="1">Belongs to the UPF0246 family.</text>
</comment>
<dbReference type="InterPro" id="IPR005583">
    <property type="entry name" value="YaaA"/>
</dbReference>
<dbReference type="EMBL" id="MUHY01000001">
    <property type="protein sequence ID" value="PSB92167.1"/>
    <property type="molecule type" value="Genomic_DNA"/>
</dbReference>
<dbReference type="RefSeq" id="WP_106182367.1">
    <property type="nucleotide sequence ID" value="NZ_MUHY01000001.1"/>
</dbReference>
<dbReference type="PANTHER" id="PTHR30283">
    <property type="entry name" value="PEROXIDE STRESS RESPONSE PROTEIN YAAA"/>
    <property type="match status" value="1"/>
</dbReference>
<keyword evidence="3" id="KW-1185">Reference proteome</keyword>
<sequence>MIILLSPAKTLDYETPSQVKTHTVPQFIEEAAELIEGLRTLSPEQISSLMRISASLAAINFSRYAEWTRNFDANNAKQAILAFNGDVYEGLSARTLSAVQLEFAQNHLRIFSGLYGVLRPLDLLKPYRLEMGTRFANSRGRDLYTFWSERVTHSLNALLLEYQPSRRVLVNLASQEYFKVVNRRIVDAPVITPVFEDWKGGKYKIISFYTKRARGMMARFAIENSISDIHQLKNFCSEGYVFDVNVSSEALWIFRRKVIS</sequence>
<proteinExistence type="inferred from homology"/>
<dbReference type="NCBIfam" id="NF002542">
    <property type="entry name" value="PRK02101.1-3"/>
    <property type="match status" value="1"/>
</dbReference>
<evidence type="ECO:0000256" key="1">
    <source>
        <dbReference type="HAMAP-Rule" id="MF_00652"/>
    </source>
</evidence>
<accession>A0ABX5FGD1</accession>
<reference evidence="2 3" key="1">
    <citation type="journal article" date="2017" name="Front. Microbiol.">
        <title>Genome of Ca. Pandoraea novymonadis, an Endosymbiotic Bacterium of the Trypanosomatid Novymonas esmeraldas.</title>
        <authorList>
            <person name="Kostygov A.Y."/>
            <person name="Butenko A."/>
            <person name="Nenarokova A."/>
            <person name="Tashyreva D."/>
            <person name="Flegontov P."/>
            <person name="Lukes J."/>
            <person name="Yurchenko V."/>
        </authorList>
    </citation>
    <scope>NUCLEOTIDE SEQUENCE [LARGE SCALE GENOMIC DNA]</scope>
    <source>
        <strain evidence="2 3">E262</strain>
    </source>
</reference>
<gene>
    <name evidence="2" type="ORF">BZL35_00398</name>
</gene>
<evidence type="ECO:0000313" key="3">
    <source>
        <dbReference type="Proteomes" id="UP000242660"/>
    </source>
</evidence>
<comment type="caution">
    <text evidence="2">The sequence shown here is derived from an EMBL/GenBank/DDBJ whole genome shotgun (WGS) entry which is preliminary data.</text>
</comment>
<evidence type="ECO:0000313" key="2">
    <source>
        <dbReference type="EMBL" id="PSB92167.1"/>
    </source>
</evidence>
<organism evidence="2 3">
    <name type="scientific">Candidatus Pandoraea novymonadis</name>
    <dbReference type="NCBI Taxonomy" id="1808959"/>
    <lineage>
        <taxon>Bacteria</taxon>
        <taxon>Pseudomonadati</taxon>
        <taxon>Pseudomonadota</taxon>
        <taxon>Betaproteobacteria</taxon>
        <taxon>Burkholderiales</taxon>
        <taxon>Burkholderiaceae</taxon>
        <taxon>Pandoraea</taxon>
    </lineage>
</organism>
<name>A0ABX5FGD1_9BURK</name>
<dbReference type="HAMAP" id="MF_00652">
    <property type="entry name" value="UPF0246"/>
    <property type="match status" value="1"/>
</dbReference>
<dbReference type="Proteomes" id="UP000242660">
    <property type="component" value="Unassembled WGS sequence"/>
</dbReference>
<dbReference type="Pfam" id="PF03883">
    <property type="entry name" value="H2O2_YaaD"/>
    <property type="match status" value="1"/>
</dbReference>
<dbReference type="PANTHER" id="PTHR30283:SF4">
    <property type="entry name" value="PEROXIDE STRESS RESISTANCE PROTEIN YAAA"/>
    <property type="match status" value="1"/>
</dbReference>
<protein>
    <recommendedName>
        <fullName evidence="1">UPF0246 protein BZL35_00398</fullName>
    </recommendedName>
</protein>